<keyword evidence="5" id="KW-1185">Reference proteome</keyword>
<protein>
    <submittedName>
        <fullName evidence="4">Uncharacterized protein DUF4349</fullName>
    </submittedName>
</protein>
<keyword evidence="1" id="KW-0175">Coiled coil</keyword>
<reference evidence="4 5" key="1">
    <citation type="submission" date="2018-04" db="EMBL/GenBank/DDBJ databases">
        <title>Genomic Encyclopedia of Archaeal and Bacterial Type Strains, Phase II (KMG-II): from individual species to whole genera.</title>
        <authorList>
            <person name="Goeker M."/>
        </authorList>
    </citation>
    <scope>NUCLEOTIDE SEQUENCE [LARGE SCALE GENOMIC DNA]</scope>
    <source>
        <strain evidence="4 5">DSM 26809</strain>
    </source>
</reference>
<feature type="domain" description="DUF4349" evidence="3">
    <location>
        <begin position="74"/>
        <end position="278"/>
    </location>
</feature>
<sequence>MKTRLIVPFVLLALAACKPTPDQTEAIELAHVNSAPPAAEKEVVRLDEPVGNADVKEATDDNQTTVQDTAKKKIHEGDITFRTKNITQTRSAILASLKAVGGYLASEKESTNESDSTRNYTLEARIPAKNFDRFLNKVTQTAVLIDSKNITTTDVTTRYIDMTTRLRNKKALEARYLELLHQSTRMTDILQVENKLNEIRTEIETTQGQLNYLNKQIAYSSLQITFYTKRTDLPVIDQTGNRLLNSLKDGWSLLQHLFFGLIAVWPLLLIGVVLVALFRRWRKRRRAQRLNNPQH</sequence>
<feature type="coiled-coil region" evidence="1">
    <location>
        <begin position="189"/>
        <end position="216"/>
    </location>
</feature>
<evidence type="ECO:0000259" key="3">
    <source>
        <dbReference type="Pfam" id="PF14257"/>
    </source>
</evidence>
<dbReference type="AlphaFoldDB" id="A0A2T5JDM3"/>
<evidence type="ECO:0000313" key="4">
    <source>
        <dbReference type="EMBL" id="PTQ99870.1"/>
    </source>
</evidence>
<name>A0A2T5JDM3_9SPHI</name>
<feature type="transmembrane region" description="Helical" evidence="2">
    <location>
        <begin position="257"/>
        <end position="278"/>
    </location>
</feature>
<keyword evidence="2" id="KW-1133">Transmembrane helix</keyword>
<dbReference type="EMBL" id="QAOQ01000002">
    <property type="protein sequence ID" value="PTQ99870.1"/>
    <property type="molecule type" value="Genomic_DNA"/>
</dbReference>
<dbReference type="RefSeq" id="WP_107827778.1">
    <property type="nucleotide sequence ID" value="NZ_CP160205.1"/>
</dbReference>
<evidence type="ECO:0000256" key="2">
    <source>
        <dbReference type="SAM" id="Phobius"/>
    </source>
</evidence>
<evidence type="ECO:0000313" key="5">
    <source>
        <dbReference type="Proteomes" id="UP000244168"/>
    </source>
</evidence>
<dbReference type="InterPro" id="IPR025645">
    <property type="entry name" value="DUF4349"/>
</dbReference>
<evidence type="ECO:0000256" key="1">
    <source>
        <dbReference type="SAM" id="Coils"/>
    </source>
</evidence>
<dbReference type="Pfam" id="PF14257">
    <property type="entry name" value="DUF4349"/>
    <property type="match status" value="1"/>
</dbReference>
<accession>A0A2T5JDM3</accession>
<dbReference type="OrthoDB" id="5381491at2"/>
<dbReference type="PROSITE" id="PS51257">
    <property type="entry name" value="PROKAR_LIPOPROTEIN"/>
    <property type="match status" value="1"/>
</dbReference>
<proteinExistence type="predicted"/>
<comment type="caution">
    <text evidence="4">The sequence shown here is derived from an EMBL/GenBank/DDBJ whole genome shotgun (WGS) entry which is preliminary data.</text>
</comment>
<dbReference type="Proteomes" id="UP000244168">
    <property type="component" value="Unassembled WGS sequence"/>
</dbReference>
<organism evidence="4 5">
    <name type="scientific">Mucilaginibacter yixingensis</name>
    <dbReference type="NCBI Taxonomy" id="1295612"/>
    <lineage>
        <taxon>Bacteria</taxon>
        <taxon>Pseudomonadati</taxon>
        <taxon>Bacteroidota</taxon>
        <taxon>Sphingobacteriia</taxon>
        <taxon>Sphingobacteriales</taxon>
        <taxon>Sphingobacteriaceae</taxon>
        <taxon>Mucilaginibacter</taxon>
    </lineage>
</organism>
<keyword evidence="2" id="KW-0812">Transmembrane</keyword>
<keyword evidence="2" id="KW-0472">Membrane</keyword>
<gene>
    <name evidence="4" type="ORF">C8P68_102700</name>
</gene>